<feature type="compositionally biased region" description="Basic and acidic residues" evidence="2">
    <location>
        <begin position="7"/>
        <end position="33"/>
    </location>
</feature>
<evidence type="ECO:0000256" key="1">
    <source>
        <dbReference type="ARBA" id="ARBA00006190"/>
    </source>
</evidence>
<evidence type="ECO:0000313" key="3">
    <source>
        <dbReference type="EMBL" id="MDE49540.1"/>
    </source>
</evidence>
<feature type="region of interest" description="Disordered" evidence="2">
    <location>
        <begin position="184"/>
        <end position="211"/>
    </location>
</feature>
<dbReference type="GO" id="GO:0007034">
    <property type="term" value="P:vacuolar transport"/>
    <property type="evidence" value="ECO:0007669"/>
    <property type="project" value="InterPro"/>
</dbReference>
<reference evidence="3" key="1">
    <citation type="submission" date="2018-10" db="EMBL/GenBank/DDBJ databases">
        <title>Transcriptome assembly of Aceria tosichella (Wheat curl mite) Type 2.</title>
        <authorList>
            <person name="Scully E.D."/>
            <person name="Geib S.M."/>
            <person name="Palmer N.A."/>
            <person name="Gupta A.K."/>
            <person name="Sarath G."/>
            <person name="Tatineni S."/>
        </authorList>
    </citation>
    <scope>NUCLEOTIDE SEQUENCE</scope>
    <source>
        <strain evidence="3">LincolnNE</strain>
    </source>
</reference>
<dbReference type="InterPro" id="IPR005024">
    <property type="entry name" value="Snf7_fam"/>
</dbReference>
<name>A0A6G1SI02_9ACAR</name>
<protein>
    <submittedName>
        <fullName evidence="3">Charged multivesicular body protein 2b</fullName>
    </submittedName>
</protein>
<proteinExistence type="inferred from homology"/>
<accession>A0A6G1SI02</accession>
<dbReference type="AlphaFoldDB" id="A0A6G1SI02"/>
<dbReference type="EMBL" id="GGYP01004769">
    <property type="protein sequence ID" value="MDE49540.1"/>
    <property type="molecule type" value="Transcribed_RNA"/>
</dbReference>
<gene>
    <name evidence="3" type="primary">chmp2b</name>
    <name evidence="3" type="ORF">g.10665</name>
</gene>
<feature type="region of interest" description="Disordered" evidence="2">
    <location>
        <begin position="1"/>
        <end position="33"/>
    </location>
</feature>
<organism evidence="3">
    <name type="scientific">Aceria tosichella</name>
    <name type="common">wheat curl mite</name>
    <dbReference type="NCBI Taxonomy" id="561515"/>
    <lineage>
        <taxon>Eukaryota</taxon>
        <taxon>Metazoa</taxon>
        <taxon>Ecdysozoa</taxon>
        <taxon>Arthropoda</taxon>
        <taxon>Chelicerata</taxon>
        <taxon>Arachnida</taxon>
        <taxon>Acari</taxon>
        <taxon>Acariformes</taxon>
        <taxon>Trombidiformes</taxon>
        <taxon>Prostigmata</taxon>
        <taxon>Eupodina</taxon>
        <taxon>Eriophyoidea</taxon>
        <taxon>Eriophyidae</taxon>
        <taxon>Eriophyinae</taxon>
        <taxon>Aceriini</taxon>
        <taxon>Aceria</taxon>
    </lineage>
</organism>
<comment type="similarity">
    <text evidence="1">Belongs to the SNF7 family.</text>
</comment>
<dbReference type="PANTHER" id="PTHR10476">
    <property type="entry name" value="CHARGED MULTIVESICULAR BODY PROTEIN"/>
    <property type="match status" value="1"/>
</dbReference>
<sequence length="211" mass="23468">MPLGDLFKSKQELETEQKRQQKKELRDATRSCDRVQADLERQEKELEKEIKAAAAKNDRDLTKILATQLVKVRNQKTRAVGAKSKIGSISSHANAMQANNKIAQIMSNSASVMSKVNQQMQPEKLAMQMGEFQKETAKMEMGESAMNDMFDELFEEDDEEADSIMNQVLEEIGLESGAALAKLPTTSKVDTSTKEAAATSSKQGVKKTEKH</sequence>
<dbReference type="Gene3D" id="6.10.140.1230">
    <property type="match status" value="1"/>
</dbReference>
<dbReference type="Pfam" id="PF03357">
    <property type="entry name" value="Snf7"/>
    <property type="match status" value="1"/>
</dbReference>
<evidence type="ECO:0000256" key="2">
    <source>
        <dbReference type="SAM" id="MobiDB-lite"/>
    </source>
</evidence>